<evidence type="ECO:0000256" key="6">
    <source>
        <dbReference type="ARBA" id="ARBA00045869"/>
    </source>
</evidence>
<comment type="subunit">
    <text evidence="2">Homodimer.</text>
</comment>
<evidence type="ECO:0000256" key="5">
    <source>
        <dbReference type="ARBA" id="ARBA00044690"/>
    </source>
</evidence>
<evidence type="ECO:0000259" key="7">
    <source>
        <dbReference type="SMART" id="SM00849"/>
    </source>
</evidence>
<evidence type="ECO:0000256" key="1">
    <source>
        <dbReference type="ARBA" id="ARBA00004514"/>
    </source>
</evidence>
<sequence length="398" mass="44633">MLAVFILLHLQKALTAAFDNYPLQGEILRSLDDWERASLRDFVRGKGRGSVSRIPVELLNEPPPALDAMHEDNIVSLMTPPESAIHYELYFEDDRSVASVISPASKAQKGIKTSLDEPSQETFKELSGLLQTFIDRRKPLVQRDTTAVTLEQIVNNGPCGYLLKQNQSLFASNGICLLSNEENILCGRNPKPKVTILRNGSANQTNDGRYNFIATITLVQDNGKNILVDTGLGTDINGRTQLMEALEKQNLAAPSIHIVVTTHGHPDHAGGVHDFPDAIHYQGWYIHHRTMFNLSNLFENERHTLTDNVHLMRSTGHSSDDVAVVVMDEQTMGKVIIAGDTFMRREDLDYPMMWQPLSANETEQSRSRRIVICEAAWIVPGHGAPFQVTRQMREQFHC</sequence>
<dbReference type="CDD" id="cd07711">
    <property type="entry name" value="MBLAC1-like_MBL-fold"/>
    <property type="match status" value="1"/>
</dbReference>
<dbReference type="GO" id="GO:0005829">
    <property type="term" value="C:cytosol"/>
    <property type="evidence" value="ECO:0007669"/>
    <property type="project" value="UniProtKB-SubCell"/>
</dbReference>
<comment type="subcellular location">
    <subcellularLocation>
        <location evidence="1">Cytoplasm</location>
        <location evidence="1">Cytosol</location>
    </subcellularLocation>
</comment>
<dbReference type="InterPro" id="IPR001279">
    <property type="entry name" value="Metallo-B-lactamas"/>
</dbReference>
<gene>
    <name evidence="8" type="ORF">CYNAS_LOCUS20855</name>
</gene>
<accession>A0AA36MH01</accession>
<evidence type="ECO:0000256" key="2">
    <source>
        <dbReference type="ARBA" id="ARBA00011738"/>
    </source>
</evidence>
<evidence type="ECO:0000256" key="3">
    <source>
        <dbReference type="ARBA" id="ARBA00014856"/>
    </source>
</evidence>
<evidence type="ECO:0000313" key="9">
    <source>
        <dbReference type="Proteomes" id="UP001176961"/>
    </source>
</evidence>
<dbReference type="InterPro" id="IPR036866">
    <property type="entry name" value="RibonucZ/Hydroxyglut_hydro"/>
</dbReference>
<comment type="catalytic activity">
    <reaction evidence="5">
        <text>a ribonucleotidyl-ribonucleotide-RNA + H2O = a 3'-end ribonucleotide-RNA + a 5'-end 5'-phospho-ribonucleoside-RNA + H(+)</text>
        <dbReference type="Rhea" id="RHEA:68096"/>
        <dbReference type="Rhea" id="RHEA-COMP:15179"/>
        <dbReference type="Rhea" id="RHEA-COMP:17355"/>
        <dbReference type="Rhea" id="RHEA-COMP:17428"/>
        <dbReference type="ChEBI" id="CHEBI:15377"/>
        <dbReference type="ChEBI" id="CHEBI:15378"/>
        <dbReference type="ChEBI" id="CHEBI:74896"/>
        <dbReference type="ChEBI" id="CHEBI:138282"/>
        <dbReference type="ChEBI" id="CHEBI:173118"/>
    </reaction>
    <physiologicalReaction direction="left-to-right" evidence="5">
        <dbReference type="Rhea" id="RHEA:68097"/>
    </physiologicalReaction>
</comment>
<dbReference type="EMBL" id="CATQJL010000326">
    <property type="protein sequence ID" value="CAJ0608872.1"/>
    <property type="molecule type" value="Genomic_DNA"/>
</dbReference>
<feature type="domain" description="Metallo-beta-lactamase" evidence="7">
    <location>
        <begin position="213"/>
        <end position="382"/>
    </location>
</feature>
<dbReference type="Gene3D" id="3.60.15.10">
    <property type="entry name" value="Ribonuclease Z/Hydroxyacylglutathione hydrolase-like"/>
    <property type="match status" value="1"/>
</dbReference>
<comment type="function">
    <text evidence="6">Endoribonuclease that catalyzes the hydrolysis of histone-coding pre-mRNA 3'-end. Involved in histone pre-mRNA processing during the S-phase of the cell cycle, which is required for entering/progressing through S-phase. Cleaves histone pre-mRNA at a major and a minor cleavage site after the 5'-ACCCA-3' and the 5'-ACCCACA-3' sequence, respectively, and located downstream of the stem-loop. May require the presence of the HDE element located at the histone pre-RNA 3'-end to avoid non-specific cleavage.</text>
</comment>
<dbReference type="PANTHER" id="PTHR23200:SF48">
    <property type="entry name" value="METALLO-BETA-LACTAMASE DOMAIN-CONTAINING PROTEIN 1"/>
    <property type="match status" value="1"/>
</dbReference>
<reference evidence="8" key="1">
    <citation type="submission" date="2023-07" db="EMBL/GenBank/DDBJ databases">
        <authorList>
            <consortium name="CYATHOMIX"/>
        </authorList>
    </citation>
    <scope>NUCLEOTIDE SEQUENCE</scope>
    <source>
        <strain evidence="8">N/A</strain>
    </source>
</reference>
<dbReference type="AlphaFoldDB" id="A0AA36MH01"/>
<evidence type="ECO:0000256" key="4">
    <source>
        <dbReference type="ARBA" id="ARBA00032988"/>
    </source>
</evidence>
<dbReference type="SMART" id="SM00849">
    <property type="entry name" value="Lactamase_B"/>
    <property type="match status" value="1"/>
</dbReference>
<evidence type="ECO:0000313" key="8">
    <source>
        <dbReference type="EMBL" id="CAJ0608872.1"/>
    </source>
</evidence>
<organism evidence="8 9">
    <name type="scientific">Cylicocyclus nassatus</name>
    <name type="common">Nematode worm</name>
    <dbReference type="NCBI Taxonomy" id="53992"/>
    <lineage>
        <taxon>Eukaryota</taxon>
        <taxon>Metazoa</taxon>
        <taxon>Ecdysozoa</taxon>
        <taxon>Nematoda</taxon>
        <taxon>Chromadorea</taxon>
        <taxon>Rhabditida</taxon>
        <taxon>Rhabditina</taxon>
        <taxon>Rhabditomorpha</taxon>
        <taxon>Strongyloidea</taxon>
        <taxon>Strongylidae</taxon>
        <taxon>Cylicocyclus</taxon>
    </lineage>
</organism>
<dbReference type="InterPro" id="IPR039344">
    <property type="entry name" value="MBLAC1"/>
</dbReference>
<protein>
    <recommendedName>
        <fullName evidence="3">Metallo-beta-lactamase domain-containing protein 1</fullName>
    </recommendedName>
    <alternativeName>
        <fullName evidence="4">Endoribonuclease MBLAC1</fullName>
    </alternativeName>
</protein>
<dbReference type="SUPFAM" id="SSF56281">
    <property type="entry name" value="Metallo-hydrolase/oxidoreductase"/>
    <property type="match status" value="1"/>
</dbReference>
<proteinExistence type="predicted"/>
<dbReference type="Pfam" id="PF00753">
    <property type="entry name" value="Lactamase_B"/>
    <property type="match status" value="1"/>
</dbReference>
<name>A0AA36MH01_CYLNA</name>
<dbReference type="Proteomes" id="UP001176961">
    <property type="component" value="Unassembled WGS sequence"/>
</dbReference>
<dbReference type="PANTHER" id="PTHR23200">
    <property type="entry name" value="METALLO-BETA-LACTAMASE DOMAIN-CONTAINING PROTEIN 1"/>
    <property type="match status" value="1"/>
</dbReference>
<comment type="caution">
    <text evidence="8">The sequence shown here is derived from an EMBL/GenBank/DDBJ whole genome shotgun (WGS) entry which is preliminary data.</text>
</comment>
<keyword evidence="9" id="KW-1185">Reference proteome</keyword>